<dbReference type="CDD" id="cd05233">
    <property type="entry name" value="SDR_c"/>
    <property type="match status" value="1"/>
</dbReference>
<dbReference type="InterPro" id="IPR057326">
    <property type="entry name" value="KR_dom"/>
</dbReference>
<evidence type="ECO:0000256" key="2">
    <source>
        <dbReference type="ARBA" id="ARBA00023002"/>
    </source>
</evidence>
<reference evidence="5 6" key="1">
    <citation type="submission" date="2020-05" db="EMBL/GenBank/DDBJ databases">
        <title>MicrobeNet Type strains.</title>
        <authorList>
            <person name="Nicholson A.C."/>
        </authorList>
    </citation>
    <scope>NUCLEOTIDE SEQUENCE [LARGE SCALE GENOMIC DNA]</scope>
    <source>
        <strain evidence="5 6">JCM 14547</strain>
    </source>
</reference>
<dbReference type="SUPFAM" id="SSF51735">
    <property type="entry name" value="NAD(P)-binding Rossmann-fold domains"/>
    <property type="match status" value="1"/>
</dbReference>
<gene>
    <name evidence="5" type="ORF">HLB09_08115</name>
</gene>
<dbReference type="Gene3D" id="3.40.50.720">
    <property type="entry name" value="NAD(P)-binding Rossmann-like Domain"/>
    <property type="match status" value="1"/>
</dbReference>
<name>A0A849BNR0_9ACTN</name>
<dbReference type="RefSeq" id="WP_171202883.1">
    <property type="nucleotide sequence ID" value="NZ_BAAANP010000001.1"/>
</dbReference>
<dbReference type="GO" id="GO:0016020">
    <property type="term" value="C:membrane"/>
    <property type="evidence" value="ECO:0007669"/>
    <property type="project" value="TreeGrafter"/>
</dbReference>
<evidence type="ECO:0000259" key="4">
    <source>
        <dbReference type="SMART" id="SM00822"/>
    </source>
</evidence>
<comment type="similarity">
    <text evidence="1 3">Belongs to the short-chain dehydrogenases/reductases (SDR) family.</text>
</comment>
<dbReference type="Proteomes" id="UP000555552">
    <property type="component" value="Unassembled WGS sequence"/>
</dbReference>
<dbReference type="PANTHER" id="PTHR44196:SF2">
    <property type="entry name" value="SHORT-CHAIN DEHYDROGENASE-RELATED"/>
    <property type="match status" value="1"/>
</dbReference>
<dbReference type="SMART" id="SM00822">
    <property type="entry name" value="PKS_KR"/>
    <property type="match status" value="1"/>
</dbReference>
<evidence type="ECO:0000256" key="1">
    <source>
        <dbReference type="ARBA" id="ARBA00006484"/>
    </source>
</evidence>
<dbReference type="PRINTS" id="PR00080">
    <property type="entry name" value="SDRFAMILY"/>
</dbReference>
<dbReference type="InterPro" id="IPR036291">
    <property type="entry name" value="NAD(P)-bd_dom_sf"/>
</dbReference>
<dbReference type="PIRSF" id="PIRSF000126">
    <property type="entry name" value="11-beta-HSD1"/>
    <property type="match status" value="1"/>
</dbReference>
<dbReference type="EMBL" id="JABEMA010000093">
    <property type="protein sequence ID" value="NNH23055.1"/>
    <property type="molecule type" value="Genomic_DNA"/>
</dbReference>
<keyword evidence="6" id="KW-1185">Reference proteome</keyword>
<comment type="caution">
    <text evidence="5">The sequence shown here is derived from an EMBL/GenBank/DDBJ whole genome shotgun (WGS) entry which is preliminary data.</text>
</comment>
<dbReference type="GO" id="GO:0016491">
    <property type="term" value="F:oxidoreductase activity"/>
    <property type="evidence" value="ECO:0007669"/>
    <property type="project" value="UniProtKB-KW"/>
</dbReference>
<dbReference type="AlphaFoldDB" id="A0A849BNR0"/>
<dbReference type="Pfam" id="PF00106">
    <property type="entry name" value="adh_short"/>
    <property type="match status" value="1"/>
</dbReference>
<keyword evidence="2" id="KW-0560">Oxidoreductase</keyword>
<dbReference type="InterPro" id="IPR002347">
    <property type="entry name" value="SDR_fam"/>
</dbReference>
<evidence type="ECO:0000313" key="6">
    <source>
        <dbReference type="Proteomes" id="UP000555552"/>
    </source>
</evidence>
<organism evidence="5 6">
    <name type="scientific">Pseudokineococcus marinus</name>
    <dbReference type="NCBI Taxonomy" id="351215"/>
    <lineage>
        <taxon>Bacteria</taxon>
        <taxon>Bacillati</taxon>
        <taxon>Actinomycetota</taxon>
        <taxon>Actinomycetes</taxon>
        <taxon>Kineosporiales</taxon>
        <taxon>Kineosporiaceae</taxon>
        <taxon>Pseudokineococcus</taxon>
    </lineage>
</organism>
<evidence type="ECO:0000256" key="3">
    <source>
        <dbReference type="RuleBase" id="RU000363"/>
    </source>
</evidence>
<dbReference type="PANTHER" id="PTHR44196">
    <property type="entry name" value="DEHYDROGENASE/REDUCTASE SDR FAMILY MEMBER 7B"/>
    <property type="match status" value="1"/>
</dbReference>
<evidence type="ECO:0000313" key="5">
    <source>
        <dbReference type="EMBL" id="NNH23055.1"/>
    </source>
</evidence>
<protein>
    <submittedName>
        <fullName evidence="5">SDR family NAD(P)-dependent oxidoreductase</fullName>
    </submittedName>
</protein>
<accession>A0A849BNR0</accession>
<sequence>MATALVTGGTSGIGAAFARELAGRGHDLVLVARDAARLEETAERLRAGGTRVEVLRADLADRADVQRVADRLGDVARPVDLLVNNAGFGLSSKLLSEDTSEQERALDVMCRAVLVLGGAAGRAMRDRGRGAVLNVSSVAGFVTMGGYSAVKAWVTAYSEGLSNELAGTGVTVTALCPGFVRTEFHERAELRMGHMPEIGWVDVDELVRTALDDVARGRVVSVPTTRYAAVVQLARHAPRGLVRWASRAIVSSRS</sequence>
<feature type="domain" description="Ketoreductase" evidence="4">
    <location>
        <begin position="2"/>
        <end position="178"/>
    </location>
</feature>
<dbReference type="PRINTS" id="PR00081">
    <property type="entry name" value="GDHRDH"/>
</dbReference>
<proteinExistence type="inferred from homology"/>